<reference evidence="3 4" key="1">
    <citation type="journal article" date="2015" name="G3 (Bethesda)">
        <title>Insights into Ongoing Evolution of the Hexachlorocyclohexane Catabolic Pathway from Comparative Genomics of Ten Sphingomonadaceae Strains.</title>
        <authorList>
            <person name="Pearce S.L."/>
            <person name="Oakeshott J.G."/>
            <person name="Pandey G."/>
        </authorList>
    </citation>
    <scope>NUCLEOTIDE SEQUENCE [LARGE SCALE GENOMIC DNA]</scope>
    <source>
        <strain evidence="3 4">LL01</strain>
    </source>
</reference>
<dbReference type="Proteomes" id="UP000052232">
    <property type="component" value="Unassembled WGS sequence"/>
</dbReference>
<dbReference type="Gene3D" id="3.10.129.10">
    <property type="entry name" value="Hotdog Thioesterase"/>
    <property type="match status" value="1"/>
</dbReference>
<dbReference type="EMBL" id="JACT01000005">
    <property type="protein sequence ID" value="KMS53261.1"/>
    <property type="molecule type" value="Genomic_DNA"/>
</dbReference>
<comment type="caution">
    <text evidence="3">The sequence shown here is derived from an EMBL/GenBank/DDBJ whole genome shotgun (WGS) entry which is preliminary data.</text>
</comment>
<dbReference type="AlphaFoldDB" id="A0A0J7XMS2"/>
<dbReference type="InterPro" id="IPR006683">
    <property type="entry name" value="Thioestr_dom"/>
</dbReference>
<gene>
    <name evidence="3" type="ORF">V473_20055</name>
</gene>
<sequence length="154" mass="16483">MMMLDDAGGRLADDGPNGMDGGWRPLDSVRQTGFENALPPLDVRPVPGGAEMRTRPHAGCANVMGSLHGGFLSALAEQSLFLPLYLHGRCSRGGIVVIDFSLSFLASGDIATPIVARLELLRETGRMAFVRGTLWQGDVAITAYSGTVRKLDKR</sequence>
<dbReference type="CDD" id="cd03443">
    <property type="entry name" value="PaaI_thioesterase"/>
    <property type="match status" value="1"/>
</dbReference>
<keyword evidence="4" id="KW-1185">Reference proteome</keyword>
<evidence type="ECO:0000259" key="2">
    <source>
        <dbReference type="Pfam" id="PF03061"/>
    </source>
</evidence>
<organism evidence="3 4">
    <name type="scientific">Sphingobium cupriresistens LL01</name>
    <dbReference type="NCBI Taxonomy" id="1420583"/>
    <lineage>
        <taxon>Bacteria</taxon>
        <taxon>Pseudomonadati</taxon>
        <taxon>Pseudomonadota</taxon>
        <taxon>Alphaproteobacteria</taxon>
        <taxon>Sphingomonadales</taxon>
        <taxon>Sphingomonadaceae</taxon>
        <taxon>Sphingobium</taxon>
    </lineage>
</organism>
<dbReference type="STRING" id="1420583.V473_20055"/>
<dbReference type="SUPFAM" id="SSF54637">
    <property type="entry name" value="Thioesterase/thiol ester dehydrase-isomerase"/>
    <property type="match status" value="1"/>
</dbReference>
<evidence type="ECO:0000256" key="1">
    <source>
        <dbReference type="SAM" id="MobiDB-lite"/>
    </source>
</evidence>
<accession>A0A0J7XMS2</accession>
<feature type="domain" description="Thioesterase" evidence="2">
    <location>
        <begin position="64"/>
        <end position="139"/>
    </location>
</feature>
<dbReference type="InterPro" id="IPR029069">
    <property type="entry name" value="HotDog_dom_sf"/>
</dbReference>
<dbReference type="GO" id="GO:0016790">
    <property type="term" value="F:thiolester hydrolase activity"/>
    <property type="evidence" value="ECO:0007669"/>
    <property type="project" value="UniProtKB-ARBA"/>
</dbReference>
<protein>
    <submittedName>
        <fullName evidence="3">Thioesterase</fullName>
    </submittedName>
</protein>
<evidence type="ECO:0000313" key="3">
    <source>
        <dbReference type="EMBL" id="KMS53261.1"/>
    </source>
</evidence>
<dbReference type="RefSeq" id="WP_066608382.1">
    <property type="nucleotide sequence ID" value="NZ_KQ130436.1"/>
</dbReference>
<dbReference type="PATRIC" id="fig|1420583.3.peg.3820"/>
<proteinExistence type="predicted"/>
<feature type="region of interest" description="Disordered" evidence="1">
    <location>
        <begin position="1"/>
        <end position="22"/>
    </location>
</feature>
<evidence type="ECO:0000313" key="4">
    <source>
        <dbReference type="Proteomes" id="UP000052232"/>
    </source>
</evidence>
<name>A0A0J7XMS2_9SPHN</name>
<dbReference type="Pfam" id="PF03061">
    <property type="entry name" value="4HBT"/>
    <property type="match status" value="1"/>
</dbReference>